<dbReference type="Proteomes" id="UP000809431">
    <property type="component" value="Unassembled WGS sequence"/>
</dbReference>
<reference evidence="11 12" key="1">
    <citation type="submission" date="2021-01" db="EMBL/GenBank/DDBJ databases">
        <title>Draft Genome Sequence and Polyhydroxyalkanoate Biosynthetic Potential of Jeongeupia naejangsanensis Type Strain DSM 24253.</title>
        <authorList>
            <person name="Turrini P."/>
            <person name="Artuso I."/>
            <person name="Lugli G.A."/>
            <person name="Frangipani E."/>
            <person name="Ventura M."/>
            <person name="Visca P."/>
        </authorList>
    </citation>
    <scope>NUCLEOTIDE SEQUENCE [LARGE SCALE GENOMIC DNA]</scope>
    <source>
        <strain evidence="11 12">DSM 24253</strain>
    </source>
</reference>
<gene>
    <name evidence="11" type="ORF">JMJ54_11665</name>
</gene>
<evidence type="ECO:0000256" key="10">
    <source>
        <dbReference type="SAM" id="Phobius"/>
    </source>
</evidence>
<keyword evidence="3" id="KW-0050">Antiport</keyword>
<evidence type="ECO:0000256" key="8">
    <source>
        <dbReference type="ARBA" id="ARBA00023136"/>
    </source>
</evidence>
<evidence type="ECO:0000256" key="3">
    <source>
        <dbReference type="ARBA" id="ARBA00022449"/>
    </source>
</evidence>
<feature type="transmembrane region" description="Helical" evidence="10">
    <location>
        <begin position="298"/>
        <end position="317"/>
    </location>
</feature>
<keyword evidence="6 10" id="KW-1133">Transmembrane helix</keyword>
<feature type="transmembrane region" description="Helical" evidence="10">
    <location>
        <begin position="371"/>
        <end position="390"/>
    </location>
</feature>
<dbReference type="NCBIfam" id="TIGR00797">
    <property type="entry name" value="matE"/>
    <property type="match status" value="1"/>
</dbReference>
<name>A0ABS2BLJ5_9NEIS</name>
<dbReference type="PANTHER" id="PTHR43298:SF2">
    <property type="entry name" value="FMN_FAD EXPORTER YEEO-RELATED"/>
    <property type="match status" value="1"/>
</dbReference>
<feature type="transmembrane region" description="Helical" evidence="10">
    <location>
        <begin position="72"/>
        <end position="91"/>
    </location>
</feature>
<evidence type="ECO:0000256" key="6">
    <source>
        <dbReference type="ARBA" id="ARBA00022989"/>
    </source>
</evidence>
<feature type="transmembrane region" description="Helical" evidence="10">
    <location>
        <begin position="144"/>
        <end position="164"/>
    </location>
</feature>
<evidence type="ECO:0000256" key="2">
    <source>
        <dbReference type="ARBA" id="ARBA00022448"/>
    </source>
</evidence>
<feature type="transmembrane region" description="Helical" evidence="10">
    <location>
        <begin position="224"/>
        <end position="243"/>
    </location>
</feature>
<evidence type="ECO:0000313" key="11">
    <source>
        <dbReference type="EMBL" id="MBM3116489.1"/>
    </source>
</evidence>
<keyword evidence="4" id="KW-1003">Cell membrane</keyword>
<evidence type="ECO:0000256" key="4">
    <source>
        <dbReference type="ARBA" id="ARBA00022475"/>
    </source>
</evidence>
<dbReference type="InterPro" id="IPR048279">
    <property type="entry name" value="MdtK-like"/>
</dbReference>
<evidence type="ECO:0000256" key="1">
    <source>
        <dbReference type="ARBA" id="ARBA00004429"/>
    </source>
</evidence>
<feature type="transmembrane region" description="Helical" evidence="10">
    <location>
        <begin position="176"/>
        <end position="194"/>
    </location>
</feature>
<organism evidence="11 12">
    <name type="scientific">Jeongeupia naejangsanensis</name>
    <dbReference type="NCBI Taxonomy" id="613195"/>
    <lineage>
        <taxon>Bacteria</taxon>
        <taxon>Pseudomonadati</taxon>
        <taxon>Pseudomonadota</taxon>
        <taxon>Betaproteobacteria</taxon>
        <taxon>Neisseriales</taxon>
        <taxon>Chitinibacteraceae</taxon>
        <taxon>Jeongeupia</taxon>
    </lineage>
</organism>
<dbReference type="RefSeq" id="WP_380227942.1">
    <property type="nucleotide sequence ID" value="NZ_JBHSZU010000008.1"/>
</dbReference>
<dbReference type="InterPro" id="IPR002528">
    <property type="entry name" value="MATE_fam"/>
</dbReference>
<comment type="subcellular location">
    <subcellularLocation>
        <location evidence="1">Cell inner membrane</location>
        <topology evidence="1">Multi-pass membrane protein</topology>
    </subcellularLocation>
</comment>
<keyword evidence="8 10" id="KW-0472">Membrane</keyword>
<accession>A0ABS2BLJ5</accession>
<keyword evidence="7" id="KW-0406">Ion transport</keyword>
<evidence type="ECO:0000256" key="9">
    <source>
        <dbReference type="ARBA" id="ARBA00031636"/>
    </source>
</evidence>
<sequence>MQTMLFSVLGLVDAAMVAHLGSVQIAAVGLASKIFLITFLLLSALSSIFSINGAQYFGAQDMDKFKRCLCQALICCSVMVLPIIIFCATSAEEIMGLASTDAQLIELSSAFLLVTCFSYFSTALVLPVEAALHSAGEAKWPTWIGLATVLSNIVLNFVFIYGFAGLPAMGVTGSALGTSCARVIQLALLLLVLFKKYPQLVPGRRHLAAAFEAASFGAFLKQGIPLAIHNGIWGAGFFVYQSIYGRMGTDVLSVINLLAPFDAMMMSAFVGLSTATSIMLGHELGANNLDRARGQSRAFLLLSPLVALLAALVTYAFSGQLVWLLNGMQQPLAAAQGVLTIMAFGLCLKVINFVGIIGILRSGGDIKYTMFIDQFGLWCVGIPVAWWAGIYMKLDVSFVIALVLLEELAKAFLTIQRVLRGVWVRNLAVQ</sequence>
<comment type="caution">
    <text evidence="11">The sequence shown here is derived from an EMBL/GenBank/DDBJ whole genome shotgun (WGS) entry which is preliminary data.</text>
</comment>
<feature type="transmembrane region" description="Helical" evidence="10">
    <location>
        <begin position="30"/>
        <end position="51"/>
    </location>
</feature>
<keyword evidence="2" id="KW-0813">Transport</keyword>
<dbReference type="PIRSF" id="PIRSF006603">
    <property type="entry name" value="DinF"/>
    <property type="match status" value="1"/>
</dbReference>
<protein>
    <recommendedName>
        <fullName evidence="9">Multidrug-efflux transporter</fullName>
    </recommendedName>
</protein>
<feature type="transmembrane region" description="Helical" evidence="10">
    <location>
        <begin position="263"/>
        <end position="286"/>
    </location>
</feature>
<evidence type="ECO:0000256" key="7">
    <source>
        <dbReference type="ARBA" id="ARBA00023065"/>
    </source>
</evidence>
<feature type="transmembrane region" description="Helical" evidence="10">
    <location>
        <begin position="337"/>
        <end position="359"/>
    </location>
</feature>
<evidence type="ECO:0000256" key="5">
    <source>
        <dbReference type="ARBA" id="ARBA00022692"/>
    </source>
</evidence>
<dbReference type="Pfam" id="PF01554">
    <property type="entry name" value="MatE"/>
    <property type="match status" value="2"/>
</dbReference>
<evidence type="ECO:0000313" key="12">
    <source>
        <dbReference type="Proteomes" id="UP000809431"/>
    </source>
</evidence>
<keyword evidence="12" id="KW-1185">Reference proteome</keyword>
<keyword evidence="5 10" id="KW-0812">Transmembrane</keyword>
<dbReference type="PANTHER" id="PTHR43298">
    <property type="entry name" value="MULTIDRUG RESISTANCE PROTEIN NORM-RELATED"/>
    <property type="match status" value="1"/>
</dbReference>
<proteinExistence type="predicted"/>
<dbReference type="InterPro" id="IPR050222">
    <property type="entry name" value="MATE_MdtK"/>
</dbReference>
<dbReference type="EMBL" id="JAESND010000005">
    <property type="protein sequence ID" value="MBM3116489.1"/>
    <property type="molecule type" value="Genomic_DNA"/>
</dbReference>
<feature type="transmembrane region" description="Helical" evidence="10">
    <location>
        <begin position="111"/>
        <end position="132"/>
    </location>
</feature>